<evidence type="ECO:0000313" key="2">
    <source>
        <dbReference type="EMBL" id="CAE6506844.1"/>
    </source>
</evidence>
<accession>A0A8H3D4B2</accession>
<feature type="compositionally biased region" description="Polar residues" evidence="1">
    <location>
        <begin position="89"/>
        <end position="102"/>
    </location>
</feature>
<name>A0A8H3D4B2_9AGAM</name>
<dbReference type="EMBL" id="CAJMXA010003609">
    <property type="protein sequence ID" value="CAE6506844.1"/>
    <property type="molecule type" value="Genomic_DNA"/>
</dbReference>
<feature type="region of interest" description="Disordered" evidence="1">
    <location>
        <begin position="1322"/>
        <end position="1358"/>
    </location>
</feature>
<reference evidence="2" key="1">
    <citation type="submission" date="2021-01" db="EMBL/GenBank/DDBJ databases">
        <authorList>
            <person name="Kaushik A."/>
        </authorList>
    </citation>
    <scope>NUCLEOTIDE SEQUENCE</scope>
    <source>
        <strain evidence="2">AG6-10EEA</strain>
    </source>
</reference>
<protein>
    <recommendedName>
        <fullName evidence="4">Zinc-finger domain-containing protein</fullName>
    </recommendedName>
</protein>
<feature type="compositionally biased region" description="Basic and acidic residues" evidence="1">
    <location>
        <begin position="947"/>
        <end position="957"/>
    </location>
</feature>
<organism evidence="2 3">
    <name type="scientific">Rhizoctonia solani</name>
    <dbReference type="NCBI Taxonomy" id="456999"/>
    <lineage>
        <taxon>Eukaryota</taxon>
        <taxon>Fungi</taxon>
        <taxon>Dikarya</taxon>
        <taxon>Basidiomycota</taxon>
        <taxon>Agaricomycotina</taxon>
        <taxon>Agaricomycetes</taxon>
        <taxon>Cantharellales</taxon>
        <taxon>Ceratobasidiaceae</taxon>
        <taxon>Rhizoctonia</taxon>
    </lineage>
</organism>
<feature type="compositionally biased region" description="Low complexity" evidence="1">
    <location>
        <begin position="792"/>
        <end position="815"/>
    </location>
</feature>
<feature type="compositionally biased region" description="Low complexity" evidence="1">
    <location>
        <begin position="1023"/>
        <end position="1053"/>
    </location>
</feature>
<feature type="compositionally biased region" description="Basic and acidic residues" evidence="1">
    <location>
        <begin position="1"/>
        <end position="11"/>
    </location>
</feature>
<sequence length="1582" mass="168397">MSNRRRNDEALRMPPPSTSTSAAGPVLYYPEDDDRPLTQCLAPPSSPPPRQPTAASTSRRPVFGRFSSTGPRRRSALDTIGYPPENIPTPRTTRPFSITTGGTRKRKRGLKLLTTATSPVRPAPRPSIQPTASPSKHVTAAAGHSSEGDDDEYTVDSSGDERPLPFNLPPEDGPRPSKVARTSTNNTPARPDPTRISTAATPSTSRIAPGATPAHRRDLATQLGITPARPAATPRSKNPDSLISATPIRLDLSSKTPVYRPSPFVSSAFPPPVVSKRASEGSAGPSRLSELSRSNSVSSSGAKRAFSSASANPPPPPIPTGTGTKRGPSSKSTSPGASGAKRPRIATPSPPSVEDIIVVSSSDEEEGEPSAEKPVEMRPSPSPSLGEYRPTPTHSRSGSRSSDVVLLESPSNGTRRGSSKRGSLGATSASTRDPPREATPERALAPEEAPRRASTPKDAPRPNPPSTPSPSRHSSSSEQQPKAKRRLVKKVVSDESLQPVVGRRVVPGTGRRKRLSRREAVDPEPSPSPSSPEAEPPALSPREAETSASRPVDSLPEGAPSQPTKSSPFKRADSSPRHPDFPPPRRADSPPRTTRSPSPVWTGKPLFRPSTTVSDLTSLRDRFSPVSSAHPSAGPSKSHGAQSTKSHDTESSKPHDVEPTKSPERAEHLGDEDPLETMYDHPSRPLFGRPLLPQYRVLGPPSESPGPSVRVSSPARFSRYSFISSMPPPTITSSVVPARHRRMECVLLPRASKATRLALERSERKKPPSLTITIPRKKDKGKAKDISEYPLPTTSSSEAQSSISETQSSSSSSPSPEQPPVKYLVIDPQLAVSSNYESLPADILESPDKYCHCCRTKSGVGKLKMRCGTLSYRRRRFSLGPDPQPCGTYWCQRCVAKHDIPFNPTLATFKCPLCTGTCECDICRRHRGHGPDSQPTYKVVKKKPGKRTLDAFVKERPSSGSRPAKLPGVSNPTAELPEASTSIAESSDSANPTAEPSGSANPIAGPSGTSSLTAGPDSTSGRPEPTASSTGPESESSSAAAPISRRASAPSGPTTWHGRHTPPPLRHRRASGGHALSSTTHVFIKRGSRVELVDTTLEPADESLEYAEPVEPVPEEHEDGPPVEEEPVWEDRHQVFEGDYSAAGDASLLGADSGAFEFGVEHEHEPDDLGGGDLGRGAEDTGIMGGTEHLGVEEGAVDVVSGDGGAGDSGIIDDAAHSVAEGEGEPPAAPTEADNTSPDPTLAIGTLAYPPSEPSEGSHPDAPVDMHTVLVEPVPPTLTGTLDPIPTGVLDGVVTAGVPAEIPHDTLTRIFHESIQGFAEGETSPIEHGHDSTALSRRSSEVDELQSSEPHPSTPDLDAIRAELDGDSLEQELNSDLGELHPEGTFETVPGISMGDVGGWTIHGSLRDISLFHAVMDCSDETHDIALSPPQTEPALTVCGSLLGQLTPVPFPYPCELEPLAISELEDFESEPEHEPDLVPTSGPESIKSTILETPSPRLESDTDSNPAEHQSLFDISSPREPRAPPFILPAEEKQVRVRRILRSRFSQPVEPKARATRSQTRKSTMERSKLLRSKRCYGADS</sequence>
<feature type="compositionally biased region" description="Low complexity" evidence="1">
    <location>
        <begin position="590"/>
        <end position="599"/>
    </location>
</feature>
<feature type="region of interest" description="Disordered" evidence="1">
    <location>
        <begin position="1219"/>
        <end position="1244"/>
    </location>
</feature>
<feature type="compositionally biased region" description="Basic and acidic residues" evidence="1">
    <location>
        <begin position="570"/>
        <end position="589"/>
    </location>
</feature>
<evidence type="ECO:0000256" key="1">
    <source>
        <dbReference type="SAM" id="MobiDB-lite"/>
    </source>
</evidence>
<feature type="compositionally biased region" description="Low complexity" evidence="1">
    <location>
        <begin position="499"/>
        <end position="509"/>
    </location>
</feature>
<dbReference type="Proteomes" id="UP000663853">
    <property type="component" value="Unassembled WGS sequence"/>
</dbReference>
<feature type="region of interest" description="Disordered" evidence="1">
    <location>
        <begin position="757"/>
        <end position="821"/>
    </location>
</feature>
<feature type="compositionally biased region" description="Low complexity" evidence="1">
    <location>
        <begin position="352"/>
        <end position="361"/>
    </location>
</feature>
<feature type="compositionally biased region" description="Basic and acidic residues" evidence="1">
    <location>
        <begin position="433"/>
        <end position="451"/>
    </location>
</feature>
<feature type="compositionally biased region" description="Polar residues" evidence="1">
    <location>
        <begin position="1007"/>
        <end position="1021"/>
    </location>
</feature>
<feature type="compositionally biased region" description="Low complexity" evidence="1">
    <location>
        <begin position="286"/>
        <end position="300"/>
    </location>
</feature>
<feature type="compositionally biased region" description="Basic residues" evidence="1">
    <location>
        <begin position="1057"/>
        <end position="1071"/>
    </location>
</feature>
<proteinExistence type="predicted"/>
<feature type="compositionally biased region" description="Polar residues" evidence="1">
    <location>
        <begin position="235"/>
        <end position="244"/>
    </location>
</feature>
<feature type="compositionally biased region" description="Basic and acidic residues" evidence="1">
    <location>
        <begin position="645"/>
        <end position="671"/>
    </location>
</feature>
<feature type="region of interest" description="Disordered" evidence="1">
    <location>
        <begin position="929"/>
        <end position="1080"/>
    </location>
</feature>
<feature type="compositionally biased region" description="Polar residues" evidence="1">
    <location>
        <begin position="195"/>
        <end position="206"/>
    </location>
</feature>
<evidence type="ECO:0000313" key="3">
    <source>
        <dbReference type="Proteomes" id="UP000663853"/>
    </source>
</evidence>
<feature type="compositionally biased region" description="Polar residues" evidence="1">
    <location>
        <begin position="392"/>
        <end position="402"/>
    </location>
</feature>
<feature type="compositionally biased region" description="Low complexity" evidence="1">
    <location>
        <begin position="469"/>
        <end position="480"/>
    </location>
</feature>
<feature type="compositionally biased region" description="Pro residues" evidence="1">
    <location>
        <begin position="524"/>
        <end position="539"/>
    </location>
</feature>
<feature type="compositionally biased region" description="Polar residues" evidence="1">
    <location>
        <begin position="979"/>
        <end position="1000"/>
    </location>
</feature>
<gene>
    <name evidence="2" type="ORF">RDB_LOCUS121067</name>
</gene>
<feature type="region of interest" description="Disordered" evidence="1">
    <location>
        <begin position="1"/>
        <end position="713"/>
    </location>
</feature>
<comment type="caution">
    <text evidence="2">The sequence shown here is derived from an EMBL/GenBank/DDBJ whole genome shotgun (WGS) entry which is preliminary data.</text>
</comment>
<feature type="region of interest" description="Disordered" evidence="1">
    <location>
        <begin position="1547"/>
        <end position="1582"/>
    </location>
</feature>
<feature type="compositionally biased region" description="Polar residues" evidence="1">
    <location>
        <begin position="1483"/>
        <end position="1493"/>
    </location>
</feature>
<feature type="region of interest" description="Disordered" evidence="1">
    <location>
        <begin position="1468"/>
        <end position="1531"/>
    </location>
</feature>
<evidence type="ECO:0008006" key="4">
    <source>
        <dbReference type="Google" id="ProtNLM"/>
    </source>
</evidence>